<accession>A0A0F9V590</accession>
<sequence>MRVYIAGPYTKGDAALHIRRMIMVAERIVEAGHTPFIPLLYHLWHLMSPHEYGYWMTLDHAWIEACDVLLWLDGESTGTQEDVGIAEHLGVAVYSEEEFFTWIAGRKTGDSKTLDK</sequence>
<gene>
    <name evidence="1" type="ORF">LCGC14_0448970</name>
</gene>
<organism evidence="1">
    <name type="scientific">marine sediment metagenome</name>
    <dbReference type="NCBI Taxonomy" id="412755"/>
    <lineage>
        <taxon>unclassified sequences</taxon>
        <taxon>metagenomes</taxon>
        <taxon>ecological metagenomes</taxon>
    </lineage>
</organism>
<dbReference type="EMBL" id="LAZR01000442">
    <property type="protein sequence ID" value="KKN68706.1"/>
    <property type="molecule type" value="Genomic_DNA"/>
</dbReference>
<evidence type="ECO:0008006" key="2">
    <source>
        <dbReference type="Google" id="ProtNLM"/>
    </source>
</evidence>
<dbReference type="Gene3D" id="3.40.50.10400">
    <property type="entry name" value="Hypothetical protein PA1492"/>
    <property type="match status" value="1"/>
</dbReference>
<dbReference type="InterPro" id="IPR025518">
    <property type="entry name" value="DUF4406"/>
</dbReference>
<reference evidence="1" key="1">
    <citation type="journal article" date="2015" name="Nature">
        <title>Complex archaea that bridge the gap between prokaryotes and eukaryotes.</title>
        <authorList>
            <person name="Spang A."/>
            <person name="Saw J.H."/>
            <person name="Jorgensen S.L."/>
            <person name="Zaremba-Niedzwiedzka K."/>
            <person name="Martijn J."/>
            <person name="Lind A.E."/>
            <person name="van Eijk R."/>
            <person name="Schleper C."/>
            <person name="Guy L."/>
            <person name="Ettema T.J."/>
        </authorList>
    </citation>
    <scope>NUCLEOTIDE SEQUENCE</scope>
</reference>
<evidence type="ECO:0000313" key="1">
    <source>
        <dbReference type="EMBL" id="KKN68706.1"/>
    </source>
</evidence>
<dbReference type="SUPFAM" id="SSF52309">
    <property type="entry name" value="N-(deoxy)ribosyltransferase-like"/>
    <property type="match status" value="1"/>
</dbReference>
<comment type="caution">
    <text evidence="1">The sequence shown here is derived from an EMBL/GenBank/DDBJ whole genome shotgun (WGS) entry which is preliminary data.</text>
</comment>
<dbReference type="AlphaFoldDB" id="A0A0F9V590"/>
<dbReference type="Pfam" id="PF14359">
    <property type="entry name" value="DUF4406"/>
    <property type="match status" value="1"/>
</dbReference>
<name>A0A0F9V590_9ZZZZ</name>
<protein>
    <recommendedName>
        <fullName evidence="2">DUF4406 domain-containing protein</fullName>
    </recommendedName>
</protein>
<proteinExistence type="predicted"/>